<dbReference type="Proteomes" id="UP000597459">
    <property type="component" value="Unassembled WGS sequence"/>
</dbReference>
<gene>
    <name evidence="1" type="ORF">GOB87_09055</name>
</gene>
<dbReference type="AlphaFoldDB" id="A0A967EIZ1"/>
<name>A0A967EIZ1_9PROT</name>
<protein>
    <submittedName>
        <fullName evidence="1">Phage tail protein</fullName>
    </submittedName>
</protein>
<evidence type="ECO:0000313" key="2">
    <source>
        <dbReference type="Proteomes" id="UP000597459"/>
    </source>
</evidence>
<sequence>MSDISHIVGADISVSDSGDLLVASNADLGDQRVLRRLCTNAGDYLFSLDYGAGLPGRVGGTDTQADIEAIVLQQMTLESSVSQTQTPSVTLTTPALGTRRISISYISTATGETSSVEL</sequence>
<proteinExistence type="predicted"/>
<reference evidence="1" key="1">
    <citation type="submission" date="2019-11" db="EMBL/GenBank/DDBJ databases">
        <title>Description of new Acetobacter species.</title>
        <authorList>
            <person name="Cleenwerck I."/>
            <person name="Sombolestani A.S."/>
        </authorList>
    </citation>
    <scope>NUCLEOTIDE SEQUENCE</scope>
    <source>
        <strain evidence="1">LMG 1626</strain>
    </source>
</reference>
<evidence type="ECO:0000313" key="1">
    <source>
        <dbReference type="EMBL" id="NHO54099.1"/>
    </source>
</evidence>
<dbReference type="RefSeq" id="WP_166315539.1">
    <property type="nucleotide sequence ID" value="NZ_WOTH01000016.1"/>
</dbReference>
<keyword evidence="2" id="KW-1185">Reference proteome</keyword>
<accession>A0A967EIZ1</accession>
<comment type="caution">
    <text evidence="1">The sequence shown here is derived from an EMBL/GenBank/DDBJ whole genome shotgun (WGS) entry which is preliminary data.</text>
</comment>
<organism evidence="1 2">
    <name type="scientific">Acetobacter estunensis</name>
    <dbReference type="NCBI Taxonomy" id="104097"/>
    <lineage>
        <taxon>Bacteria</taxon>
        <taxon>Pseudomonadati</taxon>
        <taxon>Pseudomonadota</taxon>
        <taxon>Alphaproteobacteria</taxon>
        <taxon>Acetobacterales</taxon>
        <taxon>Acetobacteraceae</taxon>
        <taxon>Acetobacter</taxon>
    </lineage>
</organism>
<dbReference type="EMBL" id="WOTH01000016">
    <property type="protein sequence ID" value="NHO54099.1"/>
    <property type="molecule type" value="Genomic_DNA"/>
</dbReference>